<dbReference type="EMBL" id="CAJZBQ010000063">
    <property type="protein sequence ID" value="CAG9335853.1"/>
    <property type="molecule type" value="Genomic_DNA"/>
</dbReference>
<evidence type="ECO:0008006" key="3">
    <source>
        <dbReference type="Google" id="ProtNLM"/>
    </source>
</evidence>
<dbReference type="Proteomes" id="UP001162131">
    <property type="component" value="Unassembled WGS sequence"/>
</dbReference>
<dbReference type="InterPro" id="IPR006652">
    <property type="entry name" value="Kelch_1"/>
</dbReference>
<dbReference type="Gene3D" id="2.120.10.80">
    <property type="entry name" value="Kelch-type beta propeller"/>
    <property type="match status" value="1"/>
</dbReference>
<dbReference type="AlphaFoldDB" id="A0AAU9KDQ8"/>
<protein>
    <recommendedName>
        <fullName evidence="3">Kelch motif family protein</fullName>
    </recommendedName>
</protein>
<dbReference type="Pfam" id="PF01344">
    <property type="entry name" value="Kelch_1"/>
    <property type="match status" value="1"/>
</dbReference>
<dbReference type="SUPFAM" id="SSF117281">
    <property type="entry name" value="Kelch motif"/>
    <property type="match status" value="1"/>
</dbReference>
<comment type="caution">
    <text evidence="1">The sequence shown here is derived from an EMBL/GenBank/DDBJ whole genome shotgun (WGS) entry which is preliminary data.</text>
</comment>
<evidence type="ECO:0000313" key="2">
    <source>
        <dbReference type="Proteomes" id="UP001162131"/>
    </source>
</evidence>
<organism evidence="1 2">
    <name type="scientific">Blepharisma stoltei</name>
    <dbReference type="NCBI Taxonomy" id="1481888"/>
    <lineage>
        <taxon>Eukaryota</taxon>
        <taxon>Sar</taxon>
        <taxon>Alveolata</taxon>
        <taxon>Ciliophora</taxon>
        <taxon>Postciliodesmatophora</taxon>
        <taxon>Heterotrichea</taxon>
        <taxon>Heterotrichida</taxon>
        <taxon>Blepharismidae</taxon>
        <taxon>Blepharisma</taxon>
    </lineage>
</organism>
<evidence type="ECO:0000313" key="1">
    <source>
        <dbReference type="EMBL" id="CAG9335853.1"/>
    </source>
</evidence>
<accession>A0AAU9KDQ8</accession>
<keyword evidence="2" id="KW-1185">Reference proteome</keyword>
<sequence>MSTCIHCNKPAKFECLCNSHPQCFCESHLPDHIINNVTLVHKSHAIQGANEENIETFVCTICEKKPAEMICLCQGSKTKLCQPCTLVHFKKHPENSHPLEPIRADEFLKSAADLNEYLGRKQIIDFYMNELRINISNLEKFSNDLDLTRTQLVNHIDKLFNEVKEEAVTGKAKYEGWINELENARYKKELDETRWADSLIRRSNLNNMATVAQELKVNLSDLDIEPAVRSIANIAKLSFEEPHYDQKICYFKARYKEFTCVNLNKLEVSKVNFPATFKLKDGGSWCDIGFGKIFHCGGLDESSFSSSACLIDTGSLNFSELPNMHFQKALPGLYYFQKRVFVFGGYFNGESLKSGEVYDFSKNEWKILPDMPTARSAFTIARLGKFLYMCGDSHKVDVFDTERLCFVDCDIELPEADSYSTLVENNDHLLLFQNEKCWKIEVSANTVQELTRIPKGQWWSVFPPISFQGNLFFTRYDDFSLWRFDTENYELSKQLRFLE</sequence>
<name>A0AAU9KDQ8_9CILI</name>
<dbReference type="InterPro" id="IPR015915">
    <property type="entry name" value="Kelch-typ_b-propeller"/>
</dbReference>
<reference evidence="1" key="1">
    <citation type="submission" date="2021-09" db="EMBL/GenBank/DDBJ databases">
        <authorList>
            <consortium name="AG Swart"/>
            <person name="Singh M."/>
            <person name="Singh A."/>
            <person name="Seah K."/>
            <person name="Emmerich C."/>
        </authorList>
    </citation>
    <scope>NUCLEOTIDE SEQUENCE</scope>
    <source>
        <strain evidence="1">ATCC30299</strain>
    </source>
</reference>
<dbReference type="SMART" id="SM00612">
    <property type="entry name" value="Kelch"/>
    <property type="match status" value="2"/>
</dbReference>
<gene>
    <name evidence="1" type="ORF">BSTOLATCC_MIC65173</name>
</gene>
<proteinExistence type="predicted"/>